<name>A0ABX0SMW6_9ACTN</name>
<evidence type="ECO:0000256" key="4">
    <source>
        <dbReference type="ARBA" id="ARBA00022840"/>
    </source>
</evidence>
<keyword evidence="1" id="KW-0813">Transport</keyword>
<dbReference type="InterPro" id="IPR003439">
    <property type="entry name" value="ABC_transporter-like_ATP-bd"/>
</dbReference>
<evidence type="ECO:0000313" key="7">
    <source>
        <dbReference type="Proteomes" id="UP000749311"/>
    </source>
</evidence>
<dbReference type="RefSeq" id="WP_167170664.1">
    <property type="nucleotide sequence ID" value="NZ_BAAAOO010000004.1"/>
</dbReference>
<keyword evidence="6" id="KW-0762">Sugar transport</keyword>
<dbReference type="Pfam" id="PF00005">
    <property type="entry name" value="ABC_tran"/>
    <property type="match status" value="2"/>
</dbReference>
<sequence>MQTPTTSDEFEDAGGALPASVAGGAAPAVRCVNVSKRFGSVQALDGVDLELRRGQVHALVGENGSGKSTLTKIIAGAYEPDSGEVWIDGDLLPRVTPREALTRGVRVIYQDFALFPNMTVAENIGFEGDRPGLGRVPRARARQAATESLARLGLVIDPDTRLGDLSTAERQLVAIARAVSGEGDIILMDEPTAALTQDEIDRLLRSVRALAATGVSFVFISHKLREVVEIADHVTVIRDGRLIASGPADEFDQERIGFLMTGGHVVNERRAVVPDKAGVPVLATHSLGLGTTFTDVSLELHAGRVLGLAGLVGCGKGSIGLAIAGLIPTDAGTVEFRGRRIASMRGRPDLQYVPDDRLTEGLYLDWSIAENIIPNDLDEVRGRIGLLSGARQFALAEKWRDRLAIKTPTVEAPVSSLSGGNQQRVLLARSFAPGPAVVVFNNPTVGVDVGSRAAIHDLIRAVADQGAAVLLISDEPAEVVSLSDEVAFVVKGHVVTMRDARGLTEEQVIDIISTGAAA</sequence>
<keyword evidence="7" id="KW-1185">Reference proteome</keyword>
<dbReference type="InterPro" id="IPR017871">
    <property type="entry name" value="ABC_transporter-like_CS"/>
</dbReference>
<dbReference type="GO" id="GO:0005524">
    <property type="term" value="F:ATP binding"/>
    <property type="evidence" value="ECO:0007669"/>
    <property type="project" value="UniProtKB-KW"/>
</dbReference>
<dbReference type="PROSITE" id="PS00211">
    <property type="entry name" value="ABC_TRANSPORTER_1"/>
    <property type="match status" value="1"/>
</dbReference>
<dbReference type="InterPro" id="IPR003593">
    <property type="entry name" value="AAA+_ATPase"/>
</dbReference>
<dbReference type="CDD" id="cd03216">
    <property type="entry name" value="ABC_Carb_Monos_I"/>
    <property type="match status" value="1"/>
</dbReference>
<dbReference type="InterPro" id="IPR050107">
    <property type="entry name" value="ABC_carbohydrate_import_ATPase"/>
</dbReference>
<dbReference type="Gene3D" id="3.40.50.300">
    <property type="entry name" value="P-loop containing nucleotide triphosphate hydrolases"/>
    <property type="match status" value="2"/>
</dbReference>
<evidence type="ECO:0000256" key="1">
    <source>
        <dbReference type="ARBA" id="ARBA00022448"/>
    </source>
</evidence>
<feature type="domain" description="ABC transporter" evidence="5">
    <location>
        <begin position="29"/>
        <end position="264"/>
    </location>
</feature>
<dbReference type="Proteomes" id="UP000749311">
    <property type="component" value="Unassembled WGS sequence"/>
</dbReference>
<evidence type="ECO:0000256" key="2">
    <source>
        <dbReference type="ARBA" id="ARBA00022737"/>
    </source>
</evidence>
<evidence type="ECO:0000259" key="5">
    <source>
        <dbReference type="PROSITE" id="PS50893"/>
    </source>
</evidence>
<dbReference type="SMART" id="SM00382">
    <property type="entry name" value="AAA"/>
    <property type="match status" value="2"/>
</dbReference>
<accession>A0ABX0SMW6</accession>
<keyword evidence="2" id="KW-0677">Repeat</keyword>
<gene>
    <name evidence="6" type="ORF">FB473_003075</name>
</gene>
<reference evidence="6 7" key="1">
    <citation type="submission" date="2020-02" db="EMBL/GenBank/DDBJ databases">
        <title>Sequencing the genomes of 1000 actinobacteria strains.</title>
        <authorList>
            <person name="Klenk H.-P."/>
        </authorList>
    </citation>
    <scope>NUCLEOTIDE SEQUENCE [LARGE SCALE GENOMIC DNA]</scope>
    <source>
        <strain evidence="6 7">DSM 19609</strain>
    </source>
</reference>
<dbReference type="PANTHER" id="PTHR43790">
    <property type="entry name" value="CARBOHYDRATE TRANSPORT ATP-BINDING PROTEIN MG119-RELATED"/>
    <property type="match status" value="1"/>
</dbReference>
<dbReference type="CDD" id="cd03215">
    <property type="entry name" value="ABC_Carb_Monos_II"/>
    <property type="match status" value="1"/>
</dbReference>
<feature type="domain" description="ABC transporter" evidence="5">
    <location>
        <begin position="277"/>
        <end position="516"/>
    </location>
</feature>
<dbReference type="EMBL" id="JAAMOZ010000003">
    <property type="protein sequence ID" value="NIH58380.1"/>
    <property type="molecule type" value="Genomic_DNA"/>
</dbReference>
<dbReference type="PANTHER" id="PTHR43790:SF9">
    <property type="entry name" value="GALACTOFURANOSE TRANSPORTER ATP-BINDING PROTEIN YTFR"/>
    <property type="match status" value="1"/>
</dbReference>
<dbReference type="PROSITE" id="PS50893">
    <property type="entry name" value="ABC_TRANSPORTER_2"/>
    <property type="match status" value="2"/>
</dbReference>
<organism evidence="6 7">
    <name type="scientific">Brooklawnia cerclae</name>
    <dbReference type="NCBI Taxonomy" id="349934"/>
    <lineage>
        <taxon>Bacteria</taxon>
        <taxon>Bacillati</taxon>
        <taxon>Actinomycetota</taxon>
        <taxon>Actinomycetes</taxon>
        <taxon>Propionibacteriales</taxon>
        <taxon>Propionibacteriaceae</taxon>
        <taxon>Brooklawnia</taxon>
    </lineage>
</organism>
<evidence type="ECO:0000313" key="6">
    <source>
        <dbReference type="EMBL" id="NIH58380.1"/>
    </source>
</evidence>
<keyword evidence="4 6" id="KW-0067">ATP-binding</keyword>
<protein>
    <submittedName>
        <fullName evidence="6">Simple sugar transport system ATP-binding protein</fullName>
    </submittedName>
</protein>
<comment type="caution">
    <text evidence="6">The sequence shown here is derived from an EMBL/GenBank/DDBJ whole genome shotgun (WGS) entry which is preliminary data.</text>
</comment>
<evidence type="ECO:0000256" key="3">
    <source>
        <dbReference type="ARBA" id="ARBA00022741"/>
    </source>
</evidence>
<dbReference type="InterPro" id="IPR027417">
    <property type="entry name" value="P-loop_NTPase"/>
</dbReference>
<keyword evidence="3" id="KW-0547">Nucleotide-binding</keyword>
<dbReference type="SUPFAM" id="SSF52540">
    <property type="entry name" value="P-loop containing nucleoside triphosphate hydrolases"/>
    <property type="match status" value="2"/>
</dbReference>
<proteinExistence type="predicted"/>